<keyword evidence="2" id="KW-0479">Metal-binding</keyword>
<dbReference type="GO" id="GO:0006351">
    <property type="term" value="P:DNA-templated transcription"/>
    <property type="evidence" value="ECO:0007669"/>
    <property type="project" value="InterPro"/>
</dbReference>
<dbReference type="GO" id="GO:0003677">
    <property type="term" value="F:DNA binding"/>
    <property type="evidence" value="ECO:0007669"/>
    <property type="project" value="InterPro"/>
</dbReference>
<evidence type="ECO:0000313" key="7">
    <source>
        <dbReference type="Proteomes" id="UP001152087"/>
    </source>
</evidence>
<dbReference type="Proteomes" id="UP001152087">
    <property type="component" value="Unassembled WGS sequence"/>
</dbReference>
<dbReference type="PANTHER" id="PTHR31001:SF50">
    <property type="entry name" value="ZN(II)2CYS6 TRANSCRIPTION FACTOR (EUROFUNG)"/>
    <property type="match status" value="1"/>
</dbReference>
<dbReference type="InterPro" id="IPR007219">
    <property type="entry name" value="XnlR_reg_dom"/>
</dbReference>
<dbReference type="InterPro" id="IPR050613">
    <property type="entry name" value="Sec_Metabolite_Reg"/>
</dbReference>
<reference evidence="6" key="1">
    <citation type="submission" date="2022-09" db="EMBL/GenBank/DDBJ databases">
        <title>Fusarium specimens isolated from Avocado Roots.</title>
        <authorList>
            <person name="Stajich J."/>
            <person name="Roper C."/>
            <person name="Heimlech-Rivalta G."/>
        </authorList>
    </citation>
    <scope>NUCLEOTIDE SEQUENCE</scope>
    <source>
        <strain evidence="6">A02</strain>
    </source>
</reference>
<evidence type="ECO:0000256" key="4">
    <source>
        <dbReference type="SAM" id="MobiDB-lite"/>
    </source>
</evidence>
<comment type="caution">
    <text evidence="6">The sequence shown here is derived from an EMBL/GenBank/DDBJ whole genome shotgun (WGS) entry which is preliminary data.</text>
</comment>
<comment type="subcellular location">
    <subcellularLocation>
        <location evidence="1">Nucleus</location>
    </subcellularLocation>
</comment>
<evidence type="ECO:0000256" key="2">
    <source>
        <dbReference type="ARBA" id="ARBA00022723"/>
    </source>
</evidence>
<dbReference type="CDD" id="cd12148">
    <property type="entry name" value="fungal_TF_MHR"/>
    <property type="match status" value="1"/>
</dbReference>
<gene>
    <name evidence="6" type="ORF">NW755_014674</name>
</gene>
<dbReference type="GO" id="GO:0005634">
    <property type="term" value="C:nucleus"/>
    <property type="evidence" value="ECO:0007669"/>
    <property type="project" value="UniProtKB-SubCell"/>
</dbReference>
<sequence length="486" mass="54541">MFFTWQAYVENIDPFLKIVHVPTITEALRSSKCRLAVMDPAMCALLSCISFAAIASLTEEEWQVCLNYNVDKTTLSLRFRAGAESALARADFVNTTALTTIQAFTIFLSVLQCEESTRFVWSLTGILIRLAVSLGLHKDGSQFKGISPFEVEMRRRAWWHICFLDSRTGDSQVHDAQIPETLFDTRPPSNVDDKDISPLMTEPVIPREGPTDMSICLVRCRVWRMIRAMRASDQHADADDTIDGRPRLERSLDAVRDFRESLVSPPSAAWTGNLERDAFLRMITDIVASRLELMAKYQDLIAKNLDPASQEDLFNLAIKVVDLAYKLRRSPSMSRWAWLSQGFLQWQPLVIILGHICAVPWGATSEKAWTTVGQCIDTMPEAIQHEPLWQPLRRMLSRAHRHRTSSTETAPAATFTPAPDSEVAASYCEQALPVASNPPHVEGLPGEWAFSLMDTSSGANTAGNDLMTLNWLADEKGADPTQWLIW</sequence>
<keyword evidence="7" id="KW-1185">Reference proteome</keyword>
<feature type="region of interest" description="Disordered" evidence="4">
    <location>
        <begin position="182"/>
        <end position="203"/>
    </location>
</feature>
<evidence type="ECO:0000256" key="3">
    <source>
        <dbReference type="ARBA" id="ARBA00023242"/>
    </source>
</evidence>
<accession>A0A9W8UUD0</accession>
<dbReference type="SMART" id="SM00906">
    <property type="entry name" value="Fungal_trans"/>
    <property type="match status" value="1"/>
</dbReference>
<dbReference type="Pfam" id="PF04082">
    <property type="entry name" value="Fungal_trans"/>
    <property type="match status" value="1"/>
</dbReference>
<dbReference type="GO" id="GO:0008270">
    <property type="term" value="F:zinc ion binding"/>
    <property type="evidence" value="ECO:0007669"/>
    <property type="project" value="InterPro"/>
</dbReference>
<feature type="domain" description="Xylanolytic transcriptional activator regulatory" evidence="5">
    <location>
        <begin position="120"/>
        <end position="194"/>
    </location>
</feature>
<protein>
    <recommendedName>
        <fullName evidence="5">Xylanolytic transcriptional activator regulatory domain-containing protein</fullName>
    </recommendedName>
</protein>
<proteinExistence type="predicted"/>
<organism evidence="6 7">
    <name type="scientific">Fusarium falciforme</name>
    <dbReference type="NCBI Taxonomy" id="195108"/>
    <lineage>
        <taxon>Eukaryota</taxon>
        <taxon>Fungi</taxon>
        <taxon>Dikarya</taxon>
        <taxon>Ascomycota</taxon>
        <taxon>Pezizomycotina</taxon>
        <taxon>Sordariomycetes</taxon>
        <taxon>Hypocreomycetidae</taxon>
        <taxon>Hypocreales</taxon>
        <taxon>Nectriaceae</taxon>
        <taxon>Fusarium</taxon>
        <taxon>Fusarium solani species complex</taxon>
    </lineage>
</organism>
<dbReference type="AlphaFoldDB" id="A0A9W8UUD0"/>
<name>A0A9W8UUD0_9HYPO</name>
<dbReference type="EMBL" id="JAOQAV010000273">
    <property type="protein sequence ID" value="KAJ4175953.1"/>
    <property type="molecule type" value="Genomic_DNA"/>
</dbReference>
<evidence type="ECO:0000313" key="6">
    <source>
        <dbReference type="EMBL" id="KAJ4175953.1"/>
    </source>
</evidence>
<evidence type="ECO:0000259" key="5">
    <source>
        <dbReference type="SMART" id="SM00906"/>
    </source>
</evidence>
<evidence type="ECO:0000256" key="1">
    <source>
        <dbReference type="ARBA" id="ARBA00004123"/>
    </source>
</evidence>
<keyword evidence="3" id="KW-0539">Nucleus</keyword>
<dbReference type="PANTHER" id="PTHR31001">
    <property type="entry name" value="UNCHARACTERIZED TRANSCRIPTIONAL REGULATORY PROTEIN"/>
    <property type="match status" value="1"/>
</dbReference>